<name>A0A4Y7NIG0_9CRUS</name>
<dbReference type="PRINTS" id="PR00722">
    <property type="entry name" value="CHYMOTRYPSIN"/>
</dbReference>
<feature type="compositionally biased region" description="Low complexity" evidence="1">
    <location>
        <begin position="562"/>
        <end position="571"/>
    </location>
</feature>
<feature type="compositionally biased region" description="Low complexity" evidence="1">
    <location>
        <begin position="191"/>
        <end position="288"/>
    </location>
</feature>
<dbReference type="InterPro" id="IPR009003">
    <property type="entry name" value="Peptidase_S1_PA"/>
</dbReference>
<feature type="region of interest" description="Disordered" evidence="1">
    <location>
        <begin position="454"/>
        <end position="508"/>
    </location>
</feature>
<feature type="chain" id="PRO_5021260799" evidence="2">
    <location>
        <begin position="19"/>
        <end position="1072"/>
    </location>
</feature>
<dbReference type="GO" id="GO:0004252">
    <property type="term" value="F:serine-type endopeptidase activity"/>
    <property type="evidence" value="ECO:0007669"/>
    <property type="project" value="InterPro"/>
</dbReference>
<dbReference type="FunFam" id="2.40.10.10:FF:000082">
    <property type="entry name" value="Plasma kallikrein"/>
    <property type="match status" value="1"/>
</dbReference>
<dbReference type="Pfam" id="PF00089">
    <property type="entry name" value="Trypsin"/>
    <property type="match status" value="1"/>
</dbReference>
<dbReference type="InterPro" id="IPR018114">
    <property type="entry name" value="TRYPSIN_HIS"/>
</dbReference>
<evidence type="ECO:0000259" key="3">
    <source>
        <dbReference type="PROSITE" id="PS50240"/>
    </source>
</evidence>
<feature type="compositionally biased region" description="Polar residues" evidence="1">
    <location>
        <begin position="457"/>
        <end position="467"/>
    </location>
</feature>
<dbReference type="CDD" id="cd00190">
    <property type="entry name" value="Tryp_SPc"/>
    <property type="match status" value="1"/>
</dbReference>
<reference evidence="4" key="1">
    <citation type="submission" date="2018-08" db="EMBL/GenBank/DDBJ databases">
        <authorList>
            <person name="Cornetti L."/>
        </authorList>
    </citation>
    <scope>NUCLEOTIDE SEQUENCE</scope>
    <source>
        <strain evidence="4">DE-FRO-2-1</strain>
    </source>
</reference>
<feature type="region of interest" description="Disordered" evidence="1">
    <location>
        <begin position="604"/>
        <end position="666"/>
    </location>
</feature>
<evidence type="ECO:0000256" key="2">
    <source>
        <dbReference type="SAM" id="SignalP"/>
    </source>
</evidence>
<dbReference type="InterPro" id="IPR001254">
    <property type="entry name" value="Trypsin_dom"/>
</dbReference>
<dbReference type="PANTHER" id="PTHR24258:SF140">
    <property type="entry name" value="BCDNA.GH08420-RELATED"/>
    <property type="match status" value="1"/>
</dbReference>
<dbReference type="SMART" id="SM00020">
    <property type="entry name" value="Tryp_SPc"/>
    <property type="match status" value="1"/>
</dbReference>
<gene>
    <name evidence="4" type="primary">EOG090X03V0</name>
</gene>
<feature type="region of interest" description="Disordered" evidence="1">
    <location>
        <begin position="551"/>
        <end position="585"/>
    </location>
</feature>
<feature type="region of interest" description="Disordered" evidence="1">
    <location>
        <begin position="160"/>
        <end position="303"/>
    </location>
</feature>
<accession>A0A4Y7NIG0</accession>
<dbReference type="InterPro" id="IPR001314">
    <property type="entry name" value="Peptidase_S1A"/>
</dbReference>
<dbReference type="PROSITE" id="PS00134">
    <property type="entry name" value="TRYPSIN_HIS"/>
    <property type="match status" value="1"/>
</dbReference>
<evidence type="ECO:0000256" key="1">
    <source>
        <dbReference type="SAM" id="MobiDB-lite"/>
    </source>
</evidence>
<feature type="compositionally biased region" description="Polar residues" evidence="1">
    <location>
        <begin position="619"/>
        <end position="641"/>
    </location>
</feature>
<feature type="domain" description="Peptidase S1" evidence="3">
    <location>
        <begin position="828"/>
        <end position="1068"/>
    </location>
</feature>
<feature type="compositionally biased region" description="Low complexity" evidence="1">
    <location>
        <begin position="468"/>
        <end position="508"/>
    </location>
</feature>
<dbReference type="InterPro" id="IPR040479">
    <property type="entry name" value="CLIP_SPH_mas"/>
</dbReference>
<keyword evidence="2" id="KW-0732">Signal</keyword>
<feature type="compositionally biased region" description="Low complexity" evidence="1">
    <location>
        <begin position="29"/>
        <end position="88"/>
    </location>
</feature>
<feature type="compositionally biased region" description="Polar residues" evidence="1">
    <location>
        <begin position="162"/>
        <end position="172"/>
    </location>
</feature>
<proteinExistence type="evidence at transcript level"/>
<dbReference type="PROSITE" id="PS50240">
    <property type="entry name" value="TRYPSIN_DOM"/>
    <property type="match status" value="1"/>
</dbReference>
<feature type="compositionally biased region" description="Pro residues" evidence="1">
    <location>
        <begin position="738"/>
        <end position="767"/>
    </location>
</feature>
<dbReference type="Pfam" id="PF18398">
    <property type="entry name" value="CLIP_SPH_mas"/>
    <property type="match status" value="5"/>
</dbReference>
<sequence length="1072" mass="111059">MQWSTLLLAFAALTLTWAPLISVSAQEESSSTVPVSSSTTSAATTASSSTVRPESLTSPTTTSSTSSSSPASSSTAATTTTVAATSTTGAPEGNAKAAQATPTPAASLASSLLSGLFDTITTTKTSKDCPGKCVHVFAALLCEKVLDNVTCSEPSMRCCVENRSSPTRSVSTAKPPATSAGPTPAKTSASTAQVKATEATTTQTSTTTKSTTKPTTTKASTTAASTTTITTQKPTTTTTKATTTTTATTTKPPTTTTTKPTTTTQKTTTTLKTAAPTTATTKSPTTTTENKETKADETTEASDDDDVLKASAIPSLKVCPGVCVATRISDFCEAVLNVEGLCKTGMRCCVTKSLFGEAEPPPELVILNEASAVPSSSTEGSASSTTTTKTTTTTRPSVTSTTTRPKPKTTTPSANNDKRCKGTCVTGFFSYLCDYIDTKAACSNGGKCCISRRENGSGASSGETRNGTSTSARPASSPRPSSTTLRPSSTTTKPASTTTAKPSTTTTPAPLKRCPGVCLPGLMSAFCSKPSVIINDPPNLCERGSVCCDSKNRETPSQTGGASTVRPARPTARPPSNPMSDLLNNPLTSLLAGPLISSLANAALQRPAPASSGPEKSDASPSRPQATTSRPANNRPATNRPASRPTPQVPTSTTTTTTTTPAPQVVDTRPYCPGTCMAPILSFSCFGNAEITDLFRCPSAKVVCCAQKSAIRELRPALPPGVQEIPQTELNKPETGFRPPPMVRPPPPPASAVAAPPPSLQQPPPAVATPDAGRRPAAPRPVPHSKFVCGVKGTHREIRAANQNVTSDYRKDRSADSTTISTYRKGRVVGGSDALPGEYCWQVALINSLNQYLCGGALIGTQWVLTAAHCVTNIVRSGDAIYVRVGDHDLTSRYGSPGAQTLRVATTYIHHNHNSQTLDNDIALLKLQGQAELKPGVCIICLPSRGAIPETGRRCTVTGYGYMGESGPIPLRVREAEVPVVSEGECVRQINAVTEKIFIMPASSFCAGGEAGNDACQGDGGGPLVCEDDGYFELTGLVSWGFGCGRAQVPGVYVKVSSFISWINQIISVNNV</sequence>
<feature type="region of interest" description="Disordered" evidence="1">
    <location>
        <begin position="372"/>
        <end position="416"/>
    </location>
</feature>
<evidence type="ECO:0000313" key="4">
    <source>
        <dbReference type="EMBL" id="SVE92932.1"/>
    </source>
</evidence>
<feature type="signal peptide" evidence="2">
    <location>
        <begin position="1"/>
        <end position="18"/>
    </location>
</feature>
<organism evidence="4">
    <name type="scientific">Moina brachiata</name>
    <dbReference type="NCBI Taxonomy" id="675436"/>
    <lineage>
        <taxon>Eukaryota</taxon>
        <taxon>Metazoa</taxon>
        <taxon>Ecdysozoa</taxon>
        <taxon>Arthropoda</taxon>
        <taxon>Crustacea</taxon>
        <taxon>Branchiopoda</taxon>
        <taxon>Diplostraca</taxon>
        <taxon>Cladocera</taxon>
        <taxon>Anomopoda</taxon>
        <taxon>Moinidae</taxon>
        <taxon>Moina</taxon>
    </lineage>
</organism>
<dbReference type="Gene3D" id="2.40.10.10">
    <property type="entry name" value="Trypsin-like serine proteases"/>
    <property type="match status" value="1"/>
</dbReference>
<dbReference type="InterPro" id="IPR043504">
    <property type="entry name" value="Peptidase_S1_PA_chymotrypsin"/>
</dbReference>
<protein>
    <submittedName>
        <fullName evidence="4">EOG090X03V0</fullName>
    </submittedName>
</protein>
<dbReference type="EMBL" id="LR023313">
    <property type="protein sequence ID" value="SVE92932.1"/>
    <property type="molecule type" value="mRNA"/>
</dbReference>
<feature type="compositionally biased region" description="Low complexity" evidence="1">
    <location>
        <begin position="645"/>
        <end position="666"/>
    </location>
</feature>
<dbReference type="AlphaFoldDB" id="A0A4Y7NIG0"/>
<feature type="compositionally biased region" description="Low complexity" evidence="1">
    <location>
        <begin position="372"/>
        <end position="413"/>
    </location>
</feature>
<feature type="region of interest" description="Disordered" evidence="1">
    <location>
        <begin position="28"/>
        <end position="102"/>
    </location>
</feature>
<dbReference type="PANTHER" id="PTHR24258">
    <property type="entry name" value="SERINE PROTEASE-RELATED"/>
    <property type="match status" value="1"/>
</dbReference>
<dbReference type="GO" id="GO:0006508">
    <property type="term" value="P:proteolysis"/>
    <property type="evidence" value="ECO:0007669"/>
    <property type="project" value="InterPro"/>
</dbReference>
<feature type="region of interest" description="Disordered" evidence="1">
    <location>
        <begin position="718"/>
        <end position="786"/>
    </location>
</feature>
<dbReference type="SUPFAM" id="SSF50494">
    <property type="entry name" value="Trypsin-like serine proteases"/>
    <property type="match status" value="1"/>
</dbReference>